<evidence type="ECO:0000313" key="1">
    <source>
        <dbReference type="EMBL" id="CAA9398433.1"/>
    </source>
</evidence>
<protein>
    <submittedName>
        <fullName evidence="1">Uncharacterized protein</fullName>
    </submittedName>
</protein>
<organism evidence="1">
    <name type="scientific">uncultured Rubrobacteraceae bacterium</name>
    <dbReference type="NCBI Taxonomy" id="349277"/>
    <lineage>
        <taxon>Bacteria</taxon>
        <taxon>Bacillati</taxon>
        <taxon>Actinomycetota</taxon>
        <taxon>Rubrobacteria</taxon>
        <taxon>Rubrobacterales</taxon>
        <taxon>Rubrobacteraceae</taxon>
        <taxon>environmental samples</taxon>
    </lineage>
</organism>
<accession>A0A6J4NXP3</accession>
<sequence length="78" mass="8397">MEPRFDYAREGHETQLVKGRGAGFETPTLTVALCSPLPLERTGPERTGVRADFLLGTGKSITFVLDAADDGAPRAYDS</sequence>
<reference evidence="1" key="1">
    <citation type="submission" date="2020-02" db="EMBL/GenBank/DDBJ databases">
        <authorList>
            <person name="Meier V. D."/>
        </authorList>
    </citation>
    <scope>NUCLEOTIDE SEQUENCE</scope>
    <source>
        <strain evidence="1">AVDCRST_MAG01</strain>
    </source>
</reference>
<name>A0A6J4NXP3_9ACTN</name>
<dbReference type="AlphaFoldDB" id="A0A6J4NXP3"/>
<proteinExistence type="predicted"/>
<dbReference type="EMBL" id="CADCUW010000135">
    <property type="protein sequence ID" value="CAA9398433.1"/>
    <property type="molecule type" value="Genomic_DNA"/>
</dbReference>
<gene>
    <name evidence="1" type="ORF">AVDCRST_MAG01-01-891</name>
</gene>